<evidence type="ECO:0000259" key="2">
    <source>
        <dbReference type="Pfam" id="PF14200"/>
    </source>
</evidence>
<dbReference type="SUPFAM" id="SSF50370">
    <property type="entry name" value="Ricin B-like lectins"/>
    <property type="match status" value="1"/>
</dbReference>
<feature type="chain" id="PRO_5046904100" description="Ricin B lectin domain-containing protein" evidence="1">
    <location>
        <begin position="22"/>
        <end position="198"/>
    </location>
</feature>
<evidence type="ECO:0000313" key="4">
    <source>
        <dbReference type="Proteomes" id="UP001268819"/>
    </source>
</evidence>
<accession>A0ABU1Q0J7</accession>
<proteinExistence type="predicted"/>
<gene>
    <name evidence="3" type="ORF">J2S66_004565</name>
</gene>
<dbReference type="PROSITE" id="PS51257">
    <property type="entry name" value="PROKAR_LIPOPROTEIN"/>
    <property type="match status" value="1"/>
</dbReference>
<name>A0ABU1Q0J7_9PSEU</name>
<dbReference type="InterPro" id="IPR000772">
    <property type="entry name" value="Ricin_B_lectin"/>
</dbReference>
<feature type="signal peptide" evidence="1">
    <location>
        <begin position="1"/>
        <end position="21"/>
    </location>
</feature>
<keyword evidence="1" id="KW-0732">Signal</keyword>
<evidence type="ECO:0000313" key="3">
    <source>
        <dbReference type="EMBL" id="MDR6596181.1"/>
    </source>
</evidence>
<dbReference type="InterPro" id="IPR035992">
    <property type="entry name" value="Ricin_B-like_lectins"/>
</dbReference>
<dbReference type="EMBL" id="JAVDSG010000001">
    <property type="protein sequence ID" value="MDR6596181.1"/>
    <property type="molecule type" value="Genomic_DNA"/>
</dbReference>
<protein>
    <recommendedName>
        <fullName evidence="2">Ricin B lectin domain-containing protein</fullName>
    </recommendedName>
</protein>
<sequence>MPLARSLTSAALVALSASACAATAFAATALAAGPERAGWPVPVPVVTPSVVSTPGHQPGRAGAEPDTTRLANPSTGTRLAARGDAIVLTSRGSDADTWDVDQTTEGVRVRNTATGRCLTGPATDVRPGARVGLRACDGAADQRWALRPSGDGGWTLAHGANRHLVLGVGYDGDRPTTAVLAPATPDPHPEHVWAADDH</sequence>
<comment type="caution">
    <text evidence="3">The sequence shown here is derived from an EMBL/GenBank/DDBJ whole genome shotgun (WGS) entry which is preliminary data.</text>
</comment>
<keyword evidence="4" id="KW-1185">Reference proteome</keyword>
<evidence type="ECO:0000256" key="1">
    <source>
        <dbReference type="SAM" id="SignalP"/>
    </source>
</evidence>
<dbReference type="CDD" id="cd00161">
    <property type="entry name" value="beta-trefoil_Ricin-like"/>
    <property type="match status" value="1"/>
</dbReference>
<dbReference type="Pfam" id="PF14200">
    <property type="entry name" value="RicinB_lectin_2"/>
    <property type="match status" value="1"/>
</dbReference>
<dbReference type="RefSeq" id="WP_310309260.1">
    <property type="nucleotide sequence ID" value="NZ_BAAAXB010000001.1"/>
</dbReference>
<dbReference type="PROSITE" id="PS50231">
    <property type="entry name" value="RICIN_B_LECTIN"/>
    <property type="match status" value="1"/>
</dbReference>
<feature type="domain" description="Ricin B lectin" evidence="2">
    <location>
        <begin position="96"/>
        <end position="179"/>
    </location>
</feature>
<dbReference type="Gene3D" id="2.80.10.50">
    <property type="match status" value="1"/>
</dbReference>
<organism evidence="3 4">
    <name type="scientific">Saccharothrix longispora</name>
    <dbReference type="NCBI Taxonomy" id="33920"/>
    <lineage>
        <taxon>Bacteria</taxon>
        <taxon>Bacillati</taxon>
        <taxon>Actinomycetota</taxon>
        <taxon>Actinomycetes</taxon>
        <taxon>Pseudonocardiales</taxon>
        <taxon>Pseudonocardiaceae</taxon>
        <taxon>Saccharothrix</taxon>
    </lineage>
</organism>
<reference evidence="3 4" key="1">
    <citation type="submission" date="2023-07" db="EMBL/GenBank/DDBJ databases">
        <title>Sequencing the genomes of 1000 actinobacteria strains.</title>
        <authorList>
            <person name="Klenk H.-P."/>
        </authorList>
    </citation>
    <scope>NUCLEOTIDE SEQUENCE [LARGE SCALE GENOMIC DNA]</scope>
    <source>
        <strain evidence="3 4">DSM 43749</strain>
    </source>
</reference>
<dbReference type="Proteomes" id="UP001268819">
    <property type="component" value="Unassembled WGS sequence"/>
</dbReference>